<evidence type="ECO:0000313" key="2">
    <source>
        <dbReference type="Proteomes" id="UP000812287"/>
    </source>
</evidence>
<accession>A0A9P8AMC6</accession>
<name>A0A9P8AMC6_9AGAR</name>
<dbReference type="EMBL" id="MU250567">
    <property type="protein sequence ID" value="KAG7440750.1"/>
    <property type="molecule type" value="Genomic_DNA"/>
</dbReference>
<gene>
    <name evidence="1" type="ORF">BT62DRAFT_571043</name>
</gene>
<dbReference type="Proteomes" id="UP000812287">
    <property type="component" value="Unassembled WGS sequence"/>
</dbReference>
<protein>
    <submittedName>
        <fullName evidence="1">Uncharacterized protein</fullName>
    </submittedName>
</protein>
<organism evidence="1 2">
    <name type="scientific">Guyanagaster necrorhizus</name>
    <dbReference type="NCBI Taxonomy" id="856835"/>
    <lineage>
        <taxon>Eukaryota</taxon>
        <taxon>Fungi</taxon>
        <taxon>Dikarya</taxon>
        <taxon>Basidiomycota</taxon>
        <taxon>Agaricomycotina</taxon>
        <taxon>Agaricomycetes</taxon>
        <taxon>Agaricomycetidae</taxon>
        <taxon>Agaricales</taxon>
        <taxon>Marasmiineae</taxon>
        <taxon>Physalacriaceae</taxon>
        <taxon>Guyanagaster</taxon>
    </lineage>
</organism>
<reference evidence="1" key="1">
    <citation type="submission" date="2020-11" db="EMBL/GenBank/DDBJ databases">
        <title>Adaptations for nitrogen fixation in a non-lichenized fungal sporocarp promotes dispersal by wood-feeding termites.</title>
        <authorList>
            <consortium name="DOE Joint Genome Institute"/>
            <person name="Koch R.A."/>
            <person name="Yoon G."/>
            <person name="Arayal U."/>
            <person name="Lail K."/>
            <person name="Amirebrahimi M."/>
            <person name="Labutti K."/>
            <person name="Lipzen A."/>
            <person name="Riley R."/>
            <person name="Barry K."/>
            <person name="Henrissat B."/>
            <person name="Grigoriev I.V."/>
            <person name="Herr J.R."/>
            <person name="Aime M.C."/>
        </authorList>
    </citation>
    <scope>NUCLEOTIDE SEQUENCE</scope>
    <source>
        <strain evidence="1">MCA 3950</strain>
    </source>
</reference>
<comment type="caution">
    <text evidence="1">The sequence shown here is derived from an EMBL/GenBank/DDBJ whole genome shotgun (WGS) entry which is preliminary data.</text>
</comment>
<dbReference type="GeneID" id="66103728"/>
<sequence length="87" mass="10040">MILSLYAYMNTWAPAFFSPRLGRRFLCVFLYSREHVLRTTILGQRSLSVTTALPFSSENKTDIETPVSLKCIQRRQVRDHLDAGFIS</sequence>
<dbReference type="AlphaFoldDB" id="A0A9P8AMC6"/>
<proteinExistence type="predicted"/>
<evidence type="ECO:0000313" key="1">
    <source>
        <dbReference type="EMBL" id="KAG7440750.1"/>
    </source>
</evidence>
<keyword evidence="2" id="KW-1185">Reference proteome</keyword>
<dbReference type="RefSeq" id="XP_043034250.1">
    <property type="nucleotide sequence ID" value="XM_043181432.1"/>
</dbReference>